<evidence type="ECO:0000313" key="8">
    <source>
        <dbReference type="Proteomes" id="UP000184513"/>
    </source>
</evidence>
<comment type="subcellular location">
    <subcellularLocation>
        <location evidence="1">Cell membrane</location>
        <topology evidence="1">Multi-pass membrane protein</topology>
    </subcellularLocation>
</comment>
<gene>
    <name evidence="7" type="ORF">SAMN04488057_11685</name>
</gene>
<proteinExistence type="predicted"/>
<protein>
    <submittedName>
        <fullName evidence="7">Membrane protein</fullName>
    </submittedName>
</protein>
<keyword evidence="5 6" id="KW-0472">Membrane</keyword>
<evidence type="ECO:0000256" key="1">
    <source>
        <dbReference type="ARBA" id="ARBA00004651"/>
    </source>
</evidence>
<organism evidence="7 8">
    <name type="scientific">Cyclobacterium lianum</name>
    <dbReference type="NCBI Taxonomy" id="388280"/>
    <lineage>
        <taxon>Bacteria</taxon>
        <taxon>Pseudomonadati</taxon>
        <taxon>Bacteroidota</taxon>
        <taxon>Cytophagia</taxon>
        <taxon>Cytophagales</taxon>
        <taxon>Cyclobacteriaceae</taxon>
        <taxon>Cyclobacterium</taxon>
    </lineage>
</organism>
<dbReference type="PIRSF" id="PIRSF035875">
    <property type="entry name" value="RNase_BN"/>
    <property type="match status" value="1"/>
</dbReference>
<feature type="transmembrane region" description="Helical" evidence="6">
    <location>
        <begin position="55"/>
        <end position="84"/>
    </location>
</feature>
<reference evidence="7 8" key="1">
    <citation type="submission" date="2016-11" db="EMBL/GenBank/DDBJ databases">
        <authorList>
            <person name="Jaros S."/>
            <person name="Januszkiewicz K."/>
            <person name="Wedrychowicz H."/>
        </authorList>
    </citation>
    <scope>NUCLEOTIDE SEQUENCE [LARGE SCALE GENOMIC DNA]</scope>
    <source>
        <strain evidence="7 8">CGMCC 1.6102</strain>
    </source>
</reference>
<evidence type="ECO:0000256" key="3">
    <source>
        <dbReference type="ARBA" id="ARBA00022692"/>
    </source>
</evidence>
<feature type="transmembrane region" description="Helical" evidence="6">
    <location>
        <begin position="240"/>
        <end position="260"/>
    </location>
</feature>
<dbReference type="RefSeq" id="WP_218588581.1">
    <property type="nucleotide sequence ID" value="NZ_FRCY01000016.1"/>
</dbReference>
<evidence type="ECO:0000256" key="2">
    <source>
        <dbReference type="ARBA" id="ARBA00022475"/>
    </source>
</evidence>
<dbReference type="InterPro" id="IPR017039">
    <property type="entry name" value="Virul_fac_BrkB"/>
</dbReference>
<dbReference type="AlphaFoldDB" id="A0A1M7QDF2"/>
<dbReference type="GO" id="GO:0005886">
    <property type="term" value="C:plasma membrane"/>
    <property type="evidence" value="ECO:0007669"/>
    <property type="project" value="UniProtKB-SubCell"/>
</dbReference>
<evidence type="ECO:0000256" key="6">
    <source>
        <dbReference type="SAM" id="Phobius"/>
    </source>
</evidence>
<keyword evidence="4 6" id="KW-1133">Transmembrane helix</keyword>
<dbReference type="NCBIfam" id="TIGR00765">
    <property type="entry name" value="yihY_not_rbn"/>
    <property type="match status" value="1"/>
</dbReference>
<dbReference type="PANTHER" id="PTHR30213:SF0">
    <property type="entry name" value="UPF0761 MEMBRANE PROTEIN YIHY"/>
    <property type="match status" value="1"/>
</dbReference>
<dbReference type="EMBL" id="FRCY01000016">
    <property type="protein sequence ID" value="SHN28602.1"/>
    <property type="molecule type" value="Genomic_DNA"/>
</dbReference>
<sequence length="310" mass="34663">MQPDLRKGMKKGIRISNQMTGEIMDKRAQSISEILISEWKTILINVKDQIGENNVIIVSAGVGFFGFLAIFPAIMALISIYGFVMDPQEIEEQVSKISSMMPEQTHEILQYRVDQFIQSKGDSLGWGTVFGVLLGVWIANIGTKSLFRGINIAYETKSNRGILKNNGLTLLFTFGAIILIILSAALIVAFPSIVEQIGLPDNIESLISWLRWLIMGGILVGSIGLIYRFGPERKRAEFKWVIPGAVLASLLWLMASWAFSFYLRNFWTLGEIYGSISAVVFLMLWLFISTFIILLGAELNSEIEQQALKV</sequence>
<keyword evidence="8" id="KW-1185">Reference proteome</keyword>
<evidence type="ECO:0000313" key="7">
    <source>
        <dbReference type="EMBL" id="SHN28602.1"/>
    </source>
</evidence>
<evidence type="ECO:0000256" key="5">
    <source>
        <dbReference type="ARBA" id="ARBA00023136"/>
    </source>
</evidence>
<feature type="transmembrane region" description="Helical" evidence="6">
    <location>
        <begin position="209"/>
        <end position="228"/>
    </location>
</feature>
<dbReference type="Proteomes" id="UP000184513">
    <property type="component" value="Unassembled WGS sequence"/>
</dbReference>
<feature type="transmembrane region" description="Helical" evidence="6">
    <location>
        <begin position="124"/>
        <end position="147"/>
    </location>
</feature>
<keyword evidence="2" id="KW-1003">Cell membrane</keyword>
<keyword evidence="3 6" id="KW-0812">Transmembrane</keyword>
<name>A0A1M7QDF2_9BACT</name>
<dbReference type="Pfam" id="PF03631">
    <property type="entry name" value="Virul_fac_BrkB"/>
    <property type="match status" value="1"/>
</dbReference>
<accession>A0A1M7QDF2</accession>
<dbReference type="PANTHER" id="PTHR30213">
    <property type="entry name" value="INNER MEMBRANE PROTEIN YHJD"/>
    <property type="match status" value="1"/>
</dbReference>
<feature type="transmembrane region" description="Helical" evidence="6">
    <location>
        <begin position="168"/>
        <end position="189"/>
    </location>
</feature>
<evidence type="ECO:0000256" key="4">
    <source>
        <dbReference type="ARBA" id="ARBA00022989"/>
    </source>
</evidence>
<feature type="transmembrane region" description="Helical" evidence="6">
    <location>
        <begin position="272"/>
        <end position="295"/>
    </location>
</feature>